<evidence type="ECO:0000313" key="1">
    <source>
        <dbReference type="EMBL" id="MDF0602313.1"/>
    </source>
</evidence>
<keyword evidence="2" id="KW-1185">Reference proteome</keyword>
<dbReference type="RefSeq" id="WP_275568443.1">
    <property type="nucleotide sequence ID" value="NZ_JARGYC010000046.1"/>
</dbReference>
<sequence length="155" mass="16995">METTELQEARTRLQLFASTIGSEAPERLQEQDGAPSREVLDFCRAHGASLDYIFCGDVRPLIRAAANRSGDFDKLTYRRAHDDVEYTLTTLSGLATALNDMARESNRISTPDDEGNALTALIVTIEEQAKKLIELHEVEWTAAMKSGAQPSPAAA</sequence>
<gene>
    <name evidence="1" type="ORF">P1J78_16355</name>
</gene>
<accession>A0AAE3NQF8</accession>
<dbReference type="EMBL" id="JARGYC010000046">
    <property type="protein sequence ID" value="MDF0602313.1"/>
    <property type="molecule type" value="Genomic_DNA"/>
</dbReference>
<organism evidence="1 2">
    <name type="scientific">Psychromarinibacter sediminicola</name>
    <dbReference type="NCBI Taxonomy" id="3033385"/>
    <lineage>
        <taxon>Bacteria</taxon>
        <taxon>Pseudomonadati</taxon>
        <taxon>Pseudomonadota</taxon>
        <taxon>Alphaproteobacteria</taxon>
        <taxon>Rhodobacterales</taxon>
        <taxon>Paracoccaceae</taxon>
        <taxon>Psychromarinibacter</taxon>
    </lineage>
</organism>
<dbReference type="AlphaFoldDB" id="A0AAE3NQF8"/>
<protein>
    <submittedName>
        <fullName evidence="1">Uncharacterized protein</fullName>
    </submittedName>
</protein>
<comment type="caution">
    <text evidence="1">The sequence shown here is derived from an EMBL/GenBank/DDBJ whole genome shotgun (WGS) entry which is preliminary data.</text>
</comment>
<dbReference type="Proteomes" id="UP001220964">
    <property type="component" value="Unassembled WGS sequence"/>
</dbReference>
<name>A0AAE3NQF8_9RHOB</name>
<proteinExistence type="predicted"/>
<evidence type="ECO:0000313" key="2">
    <source>
        <dbReference type="Proteomes" id="UP001220964"/>
    </source>
</evidence>
<reference evidence="1" key="1">
    <citation type="submission" date="2023-03" db="EMBL/GenBank/DDBJ databases">
        <title>Multiphase analysis and comparison of six strains from genera Psychromarinibacter, Lutimaribacter, and Maritimibacter, including a novel species: Psychromarinibacter sediminicola sp. nov.</title>
        <authorList>
            <person name="Wang Y.-H."/>
            <person name="Ye M.-Q."/>
            <person name="Du Z.-J."/>
        </authorList>
    </citation>
    <scope>NUCLEOTIDE SEQUENCE</scope>
    <source>
        <strain evidence="1">C21-152</strain>
    </source>
</reference>